<evidence type="ECO:0000313" key="4">
    <source>
        <dbReference type="EMBL" id="QDT06485.1"/>
    </source>
</evidence>
<dbReference type="EC" id="3.1.1.-" evidence="4"/>
<protein>
    <submittedName>
        <fullName evidence="4">Acetyl esterase Axe7A</fullName>
        <ecNumber evidence="4">3.1.1.-</ecNumber>
    </submittedName>
</protein>
<dbReference type="PANTHER" id="PTHR40111:SF1">
    <property type="entry name" value="CEPHALOSPORIN-C DEACETYLASE"/>
    <property type="match status" value="1"/>
</dbReference>
<dbReference type="InterPro" id="IPR039069">
    <property type="entry name" value="CE7"/>
</dbReference>
<organism evidence="4 5">
    <name type="scientific">Rubripirellula lacrimiformis</name>
    <dbReference type="NCBI Taxonomy" id="1930273"/>
    <lineage>
        <taxon>Bacteria</taxon>
        <taxon>Pseudomonadati</taxon>
        <taxon>Planctomycetota</taxon>
        <taxon>Planctomycetia</taxon>
        <taxon>Pirellulales</taxon>
        <taxon>Pirellulaceae</taxon>
        <taxon>Rubripirellula</taxon>
    </lineage>
</organism>
<dbReference type="Gene3D" id="3.40.50.1820">
    <property type="entry name" value="alpha/beta hydrolase"/>
    <property type="match status" value="1"/>
</dbReference>
<dbReference type="InterPro" id="IPR029058">
    <property type="entry name" value="AB_hydrolase_fold"/>
</dbReference>
<keyword evidence="2" id="KW-0732">Signal</keyword>
<reference evidence="4 5" key="1">
    <citation type="submission" date="2019-02" db="EMBL/GenBank/DDBJ databases">
        <title>Deep-cultivation of Planctomycetes and their phenomic and genomic characterization uncovers novel biology.</title>
        <authorList>
            <person name="Wiegand S."/>
            <person name="Jogler M."/>
            <person name="Boedeker C."/>
            <person name="Pinto D."/>
            <person name="Vollmers J."/>
            <person name="Rivas-Marin E."/>
            <person name="Kohn T."/>
            <person name="Peeters S.H."/>
            <person name="Heuer A."/>
            <person name="Rast P."/>
            <person name="Oberbeckmann S."/>
            <person name="Bunk B."/>
            <person name="Jeske O."/>
            <person name="Meyerdierks A."/>
            <person name="Storesund J.E."/>
            <person name="Kallscheuer N."/>
            <person name="Luecker S."/>
            <person name="Lage O.M."/>
            <person name="Pohl T."/>
            <person name="Merkel B.J."/>
            <person name="Hornburger P."/>
            <person name="Mueller R.-W."/>
            <person name="Bruemmer F."/>
            <person name="Labrenz M."/>
            <person name="Spormann A.M."/>
            <person name="Op den Camp H."/>
            <person name="Overmann J."/>
            <person name="Amann R."/>
            <person name="Jetten M.S.M."/>
            <person name="Mascher T."/>
            <person name="Medema M.H."/>
            <person name="Devos D.P."/>
            <person name="Kaster A.-K."/>
            <person name="Ovreas L."/>
            <person name="Rohde M."/>
            <person name="Galperin M.Y."/>
            <person name="Jogler C."/>
        </authorList>
    </citation>
    <scope>NUCLEOTIDE SEQUENCE [LARGE SCALE GENOMIC DNA]</scope>
    <source>
        <strain evidence="4 5">K22_7</strain>
    </source>
</reference>
<dbReference type="Proteomes" id="UP000318538">
    <property type="component" value="Chromosome"/>
</dbReference>
<accession>A0A517NH74</accession>
<feature type="signal peptide" evidence="2">
    <location>
        <begin position="1"/>
        <end position="20"/>
    </location>
</feature>
<name>A0A517NH74_9BACT</name>
<evidence type="ECO:0000259" key="3">
    <source>
        <dbReference type="Pfam" id="PF05448"/>
    </source>
</evidence>
<keyword evidence="4" id="KW-0378">Hydrolase</keyword>
<evidence type="ECO:0000256" key="1">
    <source>
        <dbReference type="PIRSR" id="PIRSR639069-1"/>
    </source>
</evidence>
<dbReference type="GO" id="GO:0005976">
    <property type="term" value="P:polysaccharide metabolic process"/>
    <property type="evidence" value="ECO:0007669"/>
    <property type="project" value="TreeGrafter"/>
</dbReference>
<gene>
    <name evidence="4" type="primary">axe7A</name>
    <name evidence="4" type="ORF">K227x_48950</name>
</gene>
<feature type="domain" description="Acetyl xylan esterase" evidence="3">
    <location>
        <begin position="141"/>
        <end position="427"/>
    </location>
</feature>
<feature type="chain" id="PRO_5022218245" evidence="2">
    <location>
        <begin position="21"/>
        <end position="447"/>
    </location>
</feature>
<sequence length="447" mass="47362" precursor="true">MNSLVLNAARLITIATLVHATSMTGALHAADEYSVTVTADHQDAIYEAGQQAAFLITVKHGDQPVSDGTVKYTIDDFTRGNQSAVFAEGELTLGKDPSRAVIRGDKAGFLRCQVTYQPDQGKAVNAIAGAAFSPAQIAPSLPVPDDFDEFWSDQKRQLAEIPINPKLTPVDSGDAAIESYDVQVPCWGGAPVSGYFAKPKSAAAKSLPAILWVHGAGVRSSILSNAVRGAQSGMLSMDINAHGLANGKPDDFYAQASSGPLKNYRSIGRQDRNTIYFRGMFLRLVRAIDFLAAQPEWNGREIVVIGHSQGGGQAIAAGGLDPRVTMIAAGVPAICDHSGVIAGRVNGWPKLVPMTDDGVPDPSGLEASRYVDAVNFASRCQAQAIMSVGFIDSVCPPSSCYAAYNALQGPKRILHEPLMGHAAPPHIQDAFFQSVLDHVKLSSVETP</sequence>
<feature type="active site" description="Nucleophile" evidence="1">
    <location>
        <position position="308"/>
    </location>
</feature>
<dbReference type="PANTHER" id="PTHR40111">
    <property type="entry name" value="CEPHALOSPORIN-C DEACETYLASE"/>
    <property type="match status" value="1"/>
</dbReference>
<evidence type="ECO:0000313" key="5">
    <source>
        <dbReference type="Proteomes" id="UP000318538"/>
    </source>
</evidence>
<dbReference type="EMBL" id="CP036525">
    <property type="protein sequence ID" value="QDT06485.1"/>
    <property type="molecule type" value="Genomic_DNA"/>
</dbReference>
<dbReference type="AlphaFoldDB" id="A0A517NH74"/>
<dbReference type="Pfam" id="PF05448">
    <property type="entry name" value="AXE1"/>
    <property type="match status" value="1"/>
</dbReference>
<dbReference type="SUPFAM" id="SSF53474">
    <property type="entry name" value="alpha/beta-Hydrolases"/>
    <property type="match status" value="1"/>
</dbReference>
<dbReference type="InterPro" id="IPR008391">
    <property type="entry name" value="AXE1_dom"/>
</dbReference>
<dbReference type="KEGG" id="rlc:K227x_48950"/>
<dbReference type="RefSeq" id="WP_218933459.1">
    <property type="nucleotide sequence ID" value="NZ_CP036525.1"/>
</dbReference>
<proteinExistence type="predicted"/>
<dbReference type="GO" id="GO:0052689">
    <property type="term" value="F:carboxylic ester hydrolase activity"/>
    <property type="evidence" value="ECO:0007669"/>
    <property type="project" value="TreeGrafter"/>
</dbReference>
<feature type="active site" description="Charge relay system" evidence="1">
    <location>
        <position position="421"/>
    </location>
</feature>
<feature type="active site" description="Charge relay system" evidence="1">
    <location>
        <position position="392"/>
    </location>
</feature>
<evidence type="ECO:0000256" key="2">
    <source>
        <dbReference type="SAM" id="SignalP"/>
    </source>
</evidence>
<keyword evidence="5" id="KW-1185">Reference proteome</keyword>